<evidence type="ECO:0000256" key="9">
    <source>
        <dbReference type="ARBA" id="ARBA00030686"/>
    </source>
</evidence>
<dbReference type="GO" id="GO:0008939">
    <property type="term" value="F:nicotinate-nucleotide-dimethylbenzimidazole phosphoribosyltransferase activity"/>
    <property type="evidence" value="ECO:0007669"/>
    <property type="project" value="UniProtKB-UniRule"/>
</dbReference>
<evidence type="ECO:0000256" key="10">
    <source>
        <dbReference type="ARBA" id="ARBA00047340"/>
    </source>
</evidence>
<evidence type="ECO:0000256" key="4">
    <source>
        <dbReference type="ARBA" id="ARBA00011991"/>
    </source>
</evidence>
<keyword evidence="7 11" id="KW-0328">Glycosyltransferase</keyword>
<dbReference type="GO" id="GO:0009236">
    <property type="term" value="P:cobalamin biosynthetic process"/>
    <property type="evidence" value="ECO:0007669"/>
    <property type="project" value="UniProtKB-UniRule"/>
</dbReference>
<comment type="catalytic activity">
    <reaction evidence="10 11">
        <text>5,6-dimethylbenzimidazole + nicotinate beta-D-ribonucleotide = alpha-ribazole 5'-phosphate + nicotinate + H(+)</text>
        <dbReference type="Rhea" id="RHEA:11196"/>
        <dbReference type="ChEBI" id="CHEBI:15378"/>
        <dbReference type="ChEBI" id="CHEBI:15890"/>
        <dbReference type="ChEBI" id="CHEBI:32544"/>
        <dbReference type="ChEBI" id="CHEBI:57502"/>
        <dbReference type="ChEBI" id="CHEBI:57918"/>
        <dbReference type="EC" id="2.4.2.21"/>
    </reaction>
</comment>
<dbReference type="NCBIfam" id="TIGR03160">
    <property type="entry name" value="cobT_DBIPRT"/>
    <property type="match status" value="1"/>
</dbReference>
<dbReference type="Pfam" id="PF02277">
    <property type="entry name" value="DBI_PRT"/>
    <property type="match status" value="1"/>
</dbReference>
<evidence type="ECO:0000256" key="3">
    <source>
        <dbReference type="ARBA" id="ARBA00007110"/>
    </source>
</evidence>
<gene>
    <name evidence="11 12" type="primary">cobT</name>
    <name evidence="12" type="ORF">bsdtb5_42550</name>
</gene>
<evidence type="ECO:0000256" key="5">
    <source>
        <dbReference type="ARBA" id="ARBA00015486"/>
    </source>
</evidence>
<comment type="pathway">
    <text evidence="2 11">Nucleoside biosynthesis; alpha-ribazole biosynthesis; alpha-ribazole from 5,6-dimethylbenzimidazole: step 1/2.</text>
</comment>
<sequence>MPQNEFLNKIEPSDLSSKEVAKKRLDSIAKPLHSLGLLEDALIQIAGIQKTHKISINKKALVILCADNGVVEEKVTQTGSEVTAIVAANFLTSTSCACIMAKQSNTDIYPIDMGMLTDVYPKDTPLNQWKKIAYGTKNMAKYPAMTKEEAIQAIKAGIEIVRELKEMGYEIIATGEMGIGNTTTSSAITSVLLDVPVENVTGRGAGLSDDGLIRKQTVIKQAIALHKPNSNDPIDILSKIGGFDIAGLTGVFLGGAIYHIPIVMDGIISSVSALLAVRLSPDVKDYLLPSHVSKEPAAKMLLNALDVKPFLSCEMCLGEGTGAVALFPLLDMALSVYNEMSTFQDIELEEYKPL</sequence>
<dbReference type="UniPathway" id="UPA00061">
    <property type="reaction ID" value="UER00516"/>
</dbReference>
<reference evidence="12 13" key="1">
    <citation type="submission" date="2020-11" db="EMBL/GenBank/DDBJ databases">
        <title>Draft genome sequencing of a Lachnospiraceae strain isolated from anoxic soil subjected to BSD treatment.</title>
        <authorList>
            <person name="Uek A."/>
            <person name="Tonouchi A."/>
        </authorList>
    </citation>
    <scope>NUCLEOTIDE SEQUENCE [LARGE SCALE GENOMIC DNA]</scope>
    <source>
        <strain evidence="12 13">TB5</strain>
    </source>
</reference>
<dbReference type="EMBL" id="AP024169">
    <property type="protein sequence ID" value="BCN32960.1"/>
    <property type="molecule type" value="Genomic_DNA"/>
</dbReference>
<dbReference type="PANTHER" id="PTHR43463:SF1">
    <property type="entry name" value="NICOTINATE-NUCLEOTIDE--DIMETHYLBENZIMIDAZOLE PHOSPHORIBOSYLTRANSFERASE"/>
    <property type="match status" value="1"/>
</dbReference>
<dbReference type="InterPro" id="IPR003200">
    <property type="entry name" value="Nict_dMeBzImd_PRibTrfase"/>
</dbReference>
<name>A0A7R7EQM0_9FIRM</name>
<evidence type="ECO:0000313" key="13">
    <source>
        <dbReference type="Proteomes" id="UP000595897"/>
    </source>
</evidence>
<dbReference type="RefSeq" id="WP_271713955.1">
    <property type="nucleotide sequence ID" value="NZ_AP024169.1"/>
</dbReference>
<keyword evidence="8 11" id="KW-0808">Transferase</keyword>
<accession>A0A7R7EQM0</accession>
<dbReference type="NCBIfam" id="NF000996">
    <property type="entry name" value="PRK00105.1"/>
    <property type="match status" value="1"/>
</dbReference>
<proteinExistence type="inferred from homology"/>
<organism evidence="12 13">
    <name type="scientific">Anaeromicropila herbilytica</name>
    <dbReference type="NCBI Taxonomy" id="2785025"/>
    <lineage>
        <taxon>Bacteria</taxon>
        <taxon>Bacillati</taxon>
        <taxon>Bacillota</taxon>
        <taxon>Clostridia</taxon>
        <taxon>Lachnospirales</taxon>
        <taxon>Lachnospiraceae</taxon>
        <taxon>Anaeromicropila</taxon>
    </lineage>
</organism>
<dbReference type="FunFam" id="3.40.50.10210:FF:000001">
    <property type="entry name" value="Nicotinate-nucleotide--dimethylbenzimidazole phosphoribosyltransferase"/>
    <property type="match status" value="1"/>
</dbReference>
<dbReference type="InterPro" id="IPR023195">
    <property type="entry name" value="Nict_dMeBzImd_PRibTrfase_N"/>
</dbReference>
<dbReference type="SUPFAM" id="SSF52733">
    <property type="entry name" value="Nicotinate mononucleotide:5,6-dimethylbenzimidazole phosphoribosyltransferase (CobT)"/>
    <property type="match status" value="1"/>
</dbReference>
<dbReference type="Proteomes" id="UP000595897">
    <property type="component" value="Chromosome"/>
</dbReference>
<keyword evidence="13" id="KW-1185">Reference proteome</keyword>
<dbReference type="InterPro" id="IPR036087">
    <property type="entry name" value="Nict_dMeBzImd_PRibTrfase_sf"/>
</dbReference>
<dbReference type="AlphaFoldDB" id="A0A7R7EQM0"/>
<dbReference type="Gene3D" id="1.10.1610.10">
    <property type="match status" value="1"/>
</dbReference>
<evidence type="ECO:0000313" key="12">
    <source>
        <dbReference type="EMBL" id="BCN32960.1"/>
    </source>
</evidence>
<evidence type="ECO:0000256" key="2">
    <source>
        <dbReference type="ARBA" id="ARBA00005049"/>
    </source>
</evidence>
<dbReference type="CDD" id="cd02439">
    <property type="entry name" value="DMB-PRT_CobT"/>
    <property type="match status" value="1"/>
</dbReference>
<keyword evidence="6 11" id="KW-0169">Cobalamin biosynthesis</keyword>
<evidence type="ECO:0000256" key="11">
    <source>
        <dbReference type="HAMAP-Rule" id="MF_00230"/>
    </source>
</evidence>
<dbReference type="InterPro" id="IPR017846">
    <property type="entry name" value="Nict_dMeBzImd_PRibTrfase_bact"/>
</dbReference>
<dbReference type="EC" id="2.4.2.21" evidence="4 11"/>
<comment type="function">
    <text evidence="1 11">Catalyzes the synthesis of alpha-ribazole-5'-phosphate from nicotinate mononucleotide (NAMN) and 5,6-dimethylbenzimidazole (DMB).</text>
</comment>
<comment type="similarity">
    <text evidence="3 11">Belongs to the CobT family.</text>
</comment>
<dbReference type="HAMAP" id="MF_00230">
    <property type="entry name" value="CobT"/>
    <property type="match status" value="1"/>
</dbReference>
<dbReference type="KEGG" id="ahb:bsdtb5_42550"/>
<evidence type="ECO:0000256" key="1">
    <source>
        <dbReference type="ARBA" id="ARBA00002197"/>
    </source>
</evidence>
<protein>
    <recommendedName>
        <fullName evidence="5 11">Nicotinate-nucleotide--dimethylbenzimidazole phosphoribosyltransferase</fullName>
        <shortName evidence="11">NN:DBI PRT</shortName>
        <ecNumber evidence="4 11">2.4.2.21</ecNumber>
    </recommendedName>
    <alternativeName>
        <fullName evidence="9 11">N(1)-alpha-phosphoribosyltransferase</fullName>
    </alternativeName>
</protein>
<dbReference type="PANTHER" id="PTHR43463">
    <property type="entry name" value="NICOTINATE-NUCLEOTIDE--DIMETHYLBENZIMIDAZOLE PHOSPHORIBOSYLTRANSFERASE"/>
    <property type="match status" value="1"/>
</dbReference>
<feature type="active site" description="Proton acceptor" evidence="11">
    <location>
        <position position="319"/>
    </location>
</feature>
<evidence type="ECO:0000256" key="6">
    <source>
        <dbReference type="ARBA" id="ARBA00022573"/>
    </source>
</evidence>
<evidence type="ECO:0000256" key="8">
    <source>
        <dbReference type="ARBA" id="ARBA00022679"/>
    </source>
</evidence>
<evidence type="ECO:0000256" key="7">
    <source>
        <dbReference type="ARBA" id="ARBA00022676"/>
    </source>
</evidence>
<dbReference type="Gene3D" id="3.40.50.10210">
    <property type="match status" value="1"/>
</dbReference>